<name>A0A3S2V4A0_9HYPH</name>
<proteinExistence type="predicted"/>
<comment type="caution">
    <text evidence="1">The sequence shown here is derived from an EMBL/GenBank/DDBJ whole genome shotgun (WGS) entry which is preliminary data.</text>
</comment>
<reference evidence="1 2" key="1">
    <citation type="submission" date="2019-01" db="EMBL/GenBank/DDBJ databases">
        <authorList>
            <person name="Chen W.-M."/>
        </authorList>
    </citation>
    <scope>NUCLEOTIDE SEQUENCE [LARGE SCALE GENOMIC DNA]</scope>
    <source>
        <strain evidence="1 2">TER-1</strain>
    </source>
</reference>
<evidence type="ECO:0000313" key="1">
    <source>
        <dbReference type="EMBL" id="RVU15215.1"/>
    </source>
</evidence>
<dbReference type="RefSeq" id="WP_127732661.1">
    <property type="nucleotide sequence ID" value="NZ_SACP01000023.1"/>
</dbReference>
<gene>
    <name evidence="1" type="ORF">EOE48_20625</name>
</gene>
<accession>A0A3S2V4A0</accession>
<dbReference type="AlphaFoldDB" id="A0A3S2V4A0"/>
<sequence>MTVIHAKRFKGVMEGHDTETGEPGVTVLAVEVEDGSDVYVRMRGETAYESIVALMPALGRAARTMTEMMVLIPAQGWQIELPPGPEPQPILHVYLPGQEARLSFRVDPTHLRPLAERLAHMADVLEQRPPDLLAPGTQTRN</sequence>
<dbReference type="Proteomes" id="UP000286997">
    <property type="component" value="Unassembled WGS sequence"/>
</dbReference>
<dbReference type="EMBL" id="SACP01000023">
    <property type="protein sequence ID" value="RVU15215.1"/>
    <property type="molecule type" value="Genomic_DNA"/>
</dbReference>
<keyword evidence="2" id="KW-1185">Reference proteome</keyword>
<protein>
    <submittedName>
        <fullName evidence="1">Uncharacterized protein</fullName>
    </submittedName>
</protein>
<evidence type="ECO:0000313" key="2">
    <source>
        <dbReference type="Proteomes" id="UP000286997"/>
    </source>
</evidence>
<organism evidence="1 2">
    <name type="scientific">Methylobacterium oryzihabitans</name>
    <dbReference type="NCBI Taxonomy" id="2499852"/>
    <lineage>
        <taxon>Bacteria</taxon>
        <taxon>Pseudomonadati</taxon>
        <taxon>Pseudomonadota</taxon>
        <taxon>Alphaproteobacteria</taxon>
        <taxon>Hyphomicrobiales</taxon>
        <taxon>Methylobacteriaceae</taxon>
        <taxon>Methylobacterium</taxon>
    </lineage>
</organism>